<proteinExistence type="predicted"/>
<reference evidence="2 3" key="1">
    <citation type="journal article" date="2015" name="Sci. Rep.">
        <title>Chromosome-level genome map provides insights into diverse defense mechanisms in the medicinal fungus Ganoderma sinense.</title>
        <authorList>
            <person name="Zhu Y."/>
            <person name="Xu J."/>
            <person name="Sun C."/>
            <person name="Zhou S."/>
            <person name="Xu H."/>
            <person name="Nelson D.R."/>
            <person name="Qian J."/>
            <person name="Song J."/>
            <person name="Luo H."/>
            <person name="Xiang L."/>
            <person name="Li Y."/>
            <person name="Xu Z."/>
            <person name="Ji A."/>
            <person name="Wang L."/>
            <person name="Lu S."/>
            <person name="Hayward A."/>
            <person name="Sun W."/>
            <person name="Li X."/>
            <person name="Schwartz D.C."/>
            <person name="Wang Y."/>
            <person name="Chen S."/>
        </authorList>
    </citation>
    <scope>NUCLEOTIDE SEQUENCE [LARGE SCALE GENOMIC DNA]</scope>
    <source>
        <strain evidence="2 3">ZZ0214-1</strain>
    </source>
</reference>
<gene>
    <name evidence="2" type="ORF">GSI_09109</name>
</gene>
<dbReference type="SUPFAM" id="SSF52047">
    <property type="entry name" value="RNI-like"/>
    <property type="match status" value="1"/>
</dbReference>
<evidence type="ECO:0000259" key="1">
    <source>
        <dbReference type="Pfam" id="PF12937"/>
    </source>
</evidence>
<dbReference type="Pfam" id="PF12937">
    <property type="entry name" value="F-box-like"/>
    <property type="match status" value="1"/>
</dbReference>
<dbReference type="PANTHER" id="PTHR38926">
    <property type="entry name" value="F-BOX DOMAIN CONTAINING PROTEIN, EXPRESSED"/>
    <property type="match status" value="1"/>
</dbReference>
<comment type="caution">
    <text evidence="2">The sequence shown here is derived from an EMBL/GenBank/DDBJ whole genome shotgun (WGS) entry which is preliminary data.</text>
</comment>
<dbReference type="AlphaFoldDB" id="A0A2G8S5M2"/>
<name>A0A2G8S5M2_9APHY</name>
<evidence type="ECO:0000313" key="3">
    <source>
        <dbReference type="Proteomes" id="UP000230002"/>
    </source>
</evidence>
<organism evidence="2 3">
    <name type="scientific">Ganoderma sinense ZZ0214-1</name>
    <dbReference type="NCBI Taxonomy" id="1077348"/>
    <lineage>
        <taxon>Eukaryota</taxon>
        <taxon>Fungi</taxon>
        <taxon>Dikarya</taxon>
        <taxon>Basidiomycota</taxon>
        <taxon>Agaricomycotina</taxon>
        <taxon>Agaricomycetes</taxon>
        <taxon>Polyporales</taxon>
        <taxon>Polyporaceae</taxon>
        <taxon>Ganoderma</taxon>
    </lineage>
</organism>
<dbReference type="Gene3D" id="3.80.10.10">
    <property type="entry name" value="Ribonuclease Inhibitor"/>
    <property type="match status" value="1"/>
</dbReference>
<protein>
    <recommendedName>
        <fullName evidence="1">F-box domain-containing protein</fullName>
    </recommendedName>
</protein>
<dbReference type="OrthoDB" id="2754773at2759"/>
<dbReference type="PANTHER" id="PTHR38926:SF5">
    <property type="entry name" value="F-BOX AND LEUCINE-RICH REPEAT PROTEIN 6"/>
    <property type="match status" value="1"/>
</dbReference>
<keyword evidence="3" id="KW-1185">Reference proteome</keyword>
<dbReference type="Proteomes" id="UP000230002">
    <property type="component" value="Unassembled WGS sequence"/>
</dbReference>
<dbReference type="EMBL" id="AYKW01000023">
    <property type="protein sequence ID" value="PIL29061.1"/>
    <property type="molecule type" value="Genomic_DNA"/>
</dbReference>
<dbReference type="InterPro" id="IPR001810">
    <property type="entry name" value="F-box_dom"/>
</dbReference>
<evidence type="ECO:0000313" key="2">
    <source>
        <dbReference type="EMBL" id="PIL29061.1"/>
    </source>
</evidence>
<feature type="domain" description="F-box" evidence="1">
    <location>
        <begin position="58"/>
        <end position="117"/>
    </location>
</feature>
<dbReference type="Gene3D" id="1.20.1280.50">
    <property type="match status" value="1"/>
</dbReference>
<dbReference type="STRING" id="1077348.A0A2G8S5M2"/>
<dbReference type="InterPro" id="IPR032675">
    <property type="entry name" value="LRR_dom_sf"/>
</dbReference>
<accession>A0A2G8S5M2</accession>
<sequence length="578" mass="64326">MHLDRLIVFQHLPLAHLYPVHPHPPIHPRKVLFPACVIKSKRPDMNPSSGVKHSVAHINRLPNELLIQVFLLYAEAATPTSQRHTPQAANMRWLPLMLVCRYWRDVALATPVLWRVIHAAPQTRWTTLVLARSAPATVDFTFGDRGSLFTETFKVLSGHVDRLQRLRFVGVHGDLRPAALKFVCGAVDFPNLESLEFLIFARSPDTLADFADMKLSSERYPSLRSLQLCATIAPQDISLCSKLRVLSLTRCLCAPSFDAFLDILSSCSLLQELTLVACLQYLPDEWGTSSTPLATPIHLPDLTALSLRENPPEHTSRFLSSLFLPLTVKVTVMSSHRDEDVVPSISCILPPRHAEAIPALAQVTDIKLLVMHEYALRFDNRAPPLPGVFLFMTAWKVTLSSAALDLTRVFGCAPLTRLVISSNGTHIPTADVWASIFRTFPRLQWLRPRTLKSSITMANPFRNLPVGLHHVSRSGAASPACPELGVIIINGLATDIEYFDAWVECLRCRSERGLVLPKLEVGLRGSEEDMDAMSRVLEGRLRGLVSEYTAEPVFLCYTVFNRSSGHPNAVGPREPSLP</sequence>